<gene>
    <name evidence="1" type="ORF">LCPAC302_02480</name>
</gene>
<sequence length="187" mass="21562">MEDLSDDLLIYMLSYVDKKMIFNLLMTCKRFYRLAYGKLNQNRIGWMNKNVLNEGFNYKCNNNITTGLKRILSDPRVDLTYNSNSSIKNACFKGFSGIVEVLLSDPRIDPNPDGYNMMIVCNPETNGDPNLFGKRCNNFSHIKILKMLLDKGVKPSIVNFENALMNNPYKAAIIHEKFPNMKIRVFL</sequence>
<name>A0A481Z6Z5_9VIRU</name>
<organism evidence="1">
    <name type="scientific">Pithovirus LCPAC302</name>
    <dbReference type="NCBI Taxonomy" id="2506593"/>
    <lineage>
        <taxon>Viruses</taxon>
        <taxon>Pithoviruses</taxon>
    </lineage>
</organism>
<accession>A0A481Z6Z5</accession>
<dbReference type="EMBL" id="MK500556">
    <property type="protein sequence ID" value="QBK91628.1"/>
    <property type="molecule type" value="Genomic_DNA"/>
</dbReference>
<reference evidence="1" key="1">
    <citation type="journal article" date="2019" name="MBio">
        <title>Virus Genomes from Deep Sea Sediments Expand the Ocean Megavirome and Support Independent Origins of Viral Gigantism.</title>
        <authorList>
            <person name="Backstrom D."/>
            <person name="Yutin N."/>
            <person name="Jorgensen S.L."/>
            <person name="Dharamshi J."/>
            <person name="Homa F."/>
            <person name="Zaremba-Niedwiedzka K."/>
            <person name="Spang A."/>
            <person name="Wolf Y.I."/>
            <person name="Koonin E.V."/>
            <person name="Ettema T.J."/>
        </authorList>
    </citation>
    <scope>NUCLEOTIDE SEQUENCE</scope>
</reference>
<dbReference type="SUPFAM" id="SSF81383">
    <property type="entry name" value="F-box domain"/>
    <property type="match status" value="1"/>
</dbReference>
<dbReference type="CDD" id="cd09917">
    <property type="entry name" value="F-box_SF"/>
    <property type="match status" value="1"/>
</dbReference>
<proteinExistence type="predicted"/>
<dbReference type="InterPro" id="IPR036047">
    <property type="entry name" value="F-box-like_dom_sf"/>
</dbReference>
<protein>
    <submittedName>
        <fullName evidence="1">Ankyrin repeat protein</fullName>
    </submittedName>
</protein>
<evidence type="ECO:0000313" key="1">
    <source>
        <dbReference type="EMBL" id="QBK91628.1"/>
    </source>
</evidence>